<comment type="similarity">
    <text evidence="4">Belongs to the protein kinase superfamily.</text>
</comment>
<dbReference type="EMBL" id="MU853615">
    <property type="protein sequence ID" value="KAK4141232.1"/>
    <property type="molecule type" value="Genomic_DNA"/>
</dbReference>
<dbReference type="SUPFAM" id="SSF56112">
    <property type="entry name" value="Protein kinase-like (PK-like)"/>
    <property type="match status" value="1"/>
</dbReference>
<keyword evidence="6" id="KW-0418">Kinase</keyword>
<dbReference type="GO" id="GO:0044773">
    <property type="term" value="P:mitotic DNA damage checkpoint signaling"/>
    <property type="evidence" value="ECO:0007669"/>
    <property type="project" value="TreeGrafter"/>
</dbReference>
<dbReference type="GeneID" id="87814642"/>
<proteinExistence type="inferred from homology"/>
<keyword evidence="7" id="KW-1185">Reference proteome</keyword>
<dbReference type="GO" id="GO:0005634">
    <property type="term" value="C:nucleus"/>
    <property type="evidence" value="ECO:0007669"/>
    <property type="project" value="TreeGrafter"/>
</dbReference>
<dbReference type="PROSITE" id="PS50011">
    <property type="entry name" value="PROTEIN_KINASE_DOM"/>
    <property type="match status" value="1"/>
</dbReference>
<accession>A0AAN6ZJZ1</accession>
<dbReference type="Gene3D" id="3.30.200.20">
    <property type="entry name" value="Phosphorylase Kinase, domain 1"/>
    <property type="match status" value="1"/>
</dbReference>
<dbReference type="PROSITE" id="PS00107">
    <property type="entry name" value="PROTEIN_KINASE_ATP"/>
    <property type="match status" value="1"/>
</dbReference>
<keyword evidence="4" id="KW-0723">Serine/threonine-protein kinase</keyword>
<evidence type="ECO:0000256" key="1">
    <source>
        <dbReference type="ARBA" id="ARBA00022741"/>
    </source>
</evidence>
<dbReference type="RefSeq" id="XP_062634603.1">
    <property type="nucleotide sequence ID" value="XM_062778029.1"/>
</dbReference>
<gene>
    <name evidence="6" type="ORF">C8A04DRAFT_14267</name>
</gene>
<feature type="non-terminal residue" evidence="6">
    <location>
        <position position="457"/>
    </location>
</feature>
<evidence type="ECO:0000256" key="4">
    <source>
        <dbReference type="RuleBase" id="RU000304"/>
    </source>
</evidence>
<evidence type="ECO:0000313" key="7">
    <source>
        <dbReference type="Proteomes" id="UP001302676"/>
    </source>
</evidence>
<dbReference type="InterPro" id="IPR017441">
    <property type="entry name" value="Protein_kinase_ATP_BS"/>
</dbReference>
<keyword evidence="2 3" id="KW-0067">ATP-binding</keyword>
<dbReference type="AlphaFoldDB" id="A0AAN6ZJZ1"/>
<evidence type="ECO:0000259" key="5">
    <source>
        <dbReference type="PROSITE" id="PS50011"/>
    </source>
</evidence>
<protein>
    <submittedName>
        <fullName evidence="6">Kinase-like domain-containing protein</fullName>
    </submittedName>
</protein>
<dbReference type="PANTHER" id="PTHR44167:SF24">
    <property type="entry name" value="SERINE_THREONINE-PROTEIN KINASE CHK2"/>
    <property type="match status" value="1"/>
</dbReference>
<reference evidence="6" key="2">
    <citation type="submission" date="2023-05" db="EMBL/GenBank/DDBJ databases">
        <authorList>
            <consortium name="Lawrence Berkeley National Laboratory"/>
            <person name="Steindorff A."/>
            <person name="Hensen N."/>
            <person name="Bonometti L."/>
            <person name="Westerberg I."/>
            <person name="Brannstrom I.O."/>
            <person name="Guillou S."/>
            <person name="Cros-Aarteil S."/>
            <person name="Calhoun S."/>
            <person name="Haridas S."/>
            <person name="Kuo A."/>
            <person name="Mondo S."/>
            <person name="Pangilinan J."/>
            <person name="Riley R."/>
            <person name="Labutti K."/>
            <person name="Andreopoulos B."/>
            <person name="Lipzen A."/>
            <person name="Chen C."/>
            <person name="Yanf M."/>
            <person name="Daum C."/>
            <person name="Ng V."/>
            <person name="Clum A."/>
            <person name="Ohm R."/>
            <person name="Martin F."/>
            <person name="Silar P."/>
            <person name="Natvig D."/>
            <person name="Lalanne C."/>
            <person name="Gautier V."/>
            <person name="Ament-Velasquez S.L."/>
            <person name="Kruys A."/>
            <person name="Hutchinson M.I."/>
            <person name="Powell A.J."/>
            <person name="Barry K."/>
            <person name="Miller A.N."/>
            <person name="Grigoriev I.V."/>
            <person name="Debuchy R."/>
            <person name="Gladieux P."/>
            <person name="Thoren M.H."/>
            <person name="Johannesson H."/>
        </authorList>
    </citation>
    <scope>NUCLEOTIDE SEQUENCE</scope>
    <source>
        <strain evidence="6">CBS 141.50</strain>
    </source>
</reference>
<reference evidence="6" key="1">
    <citation type="journal article" date="2023" name="Mol. Phylogenet. Evol.">
        <title>Genome-scale phylogeny and comparative genomics of the fungal order Sordariales.</title>
        <authorList>
            <person name="Hensen N."/>
            <person name="Bonometti L."/>
            <person name="Westerberg I."/>
            <person name="Brannstrom I.O."/>
            <person name="Guillou S."/>
            <person name="Cros-Aarteil S."/>
            <person name="Calhoun S."/>
            <person name="Haridas S."/>
            <person name="Kuo A."/>
            <person name="Mondo S."/>
            <person name="Pangilinan J."/>
            <person name="Riley R."/>
            <person name="LaButti K."/>
            <person name="Andreopoulos B."/>
            <person name="Lipzen A."/>
            <person name="Chen C."/>
            <person name="Yan M."/>
            <person name="Daum C."/>
            <person name="Ng V."/>
            <person name="Clum A."/>
            <person name="Steindorff A."/>
            <person name="Ohm R.A."/>
            <person name="Martin F."/>
            <person name="Silar P."/>
            <person name="Natvig D.O."/>
            <person name="Lalanne C."/>
            <person name="Gautier V."/>
            <person name="Ament-Velasquez S.L."/>
            <person name="Kruys A."/>
            <person name="Hutchinson M.I."/>
            <person name="Powell A.J."/>
            <person name="Barry K."/>
            <person name="Miller A.N."/>
            <person name="Grigoriev I.V."/>
            <person name="Debuchy R."/>
            <person name="Gladieux P."/>
            <person name="Hiltunen Thoren M."/>
            <person name="Johannesson H."/>
        </authorList>
    </citation>
    <scope>NUCLEOTIDE SEQUENCE</scope>
    <source>
        <strain evidence="6">CBS 141.50</strain>
    </source>
</reference>
<dbReference type="InterPro" id="IPR011009">
    <property type="entry name" value="Kinase-like_dom_sf"/>
</dbReference>
<comment type="caution">
    <text evidence="6">The sequence shown here is derived from an EMBL/GenBank/DDBJ whole genome shotgun (WGS) entry which is preliminary data.</text>
</comment>
<dbReference type="Pfam" id="PF00069">
    <property type="entry name" value="Pkinase"/>
    <property type="match status" value="1"/>
</dbReference>
<dbReference type="GO" id="GO:0005524">
    <property type="term" value="F:ATP binding"/>
    <property type="evidence" value="ECO:0007669"/>
    <property type="project" value="UniProtKB-UniRule"/>
</dbReference>
<evidence type="ECO:0000256" key="3">
    <source>
        <dbReference type="PROSITE-ProRule" id="PRU10141"/>
    </source>
</evidence>
<dbReference type="GO" id="GO:0004674">
    <property type="term" value="F:protein serine/threonine kinase activity"/>
    <property type="evidence" value="ECO:0007669"/>
    <property type="project" value="UniProtKB-KW"/>
</dbReference>
<dbReference type="PANTHER" id="PTHR44167">
    <property type="entry name" value="OVARIAN-SPECIFIC SERINE/THREONINE-PROTEIN KINASE LOK-RELATED"/>
    <property type="match status" value="1"/>
</dbReference>
<dbReference type="SMART" id="SM00220">
    <property type="entry name" value="S_TKc"/>
    <property type="match status" value="1"/>
</dbReference>
<keyword evidence="1 3" id="KW-0547">Nucleotide-binding</keyword>
<organism evidence="6 7">
    <name type="scientific">Dichotomopilus funicola</name>
    <dbReference type="NCBI Taxonomy" id="1934379"/>
    <lineage>
        <taxon>Eukaryota</taxon>
        <taxon>Fungi</taxon>
        <taxon>Dikarya</taxon>
        <taxon>Ascomycota</taxon>
        <taxon>Pezizomycotina</taxon>
        <taxon>Sordariomycetes</taxon>
        <taxon>Sordariomycetidae</taxon>
        <taxon>Sordariales</taxon>
        <taxon>Chaetomiaceae</taxon>
        <taxon>Dichotomopilus</taxon>
    </lineage>
</organism>
<evidence type="ECO:0000313" key="6">
    <source>
        <dbReference type="EMBL" id="KAK4141232.1"/>
    </source>
</evidence>
<sequence>MAHKDTLFLLIPTNGEAEAALNLPANSRYVSSFSSLSPRGLEVGFHVTSVPSRVLATVGRKGDLTLQGSSVSRTHVAFEMHPDTLVVRLSVKAKGAKTVTVHRQIGAQPGVVEGDCVLTYGVEYGLTIAQYTFRVSWKPISPEALRDLAIAGYRDSRGRQNEVDLRDWPTEPPLQKRPWYEVRCDAPGITGPRFREAAGTLREKVGRGASASVYRAVDEESGHAFAIKAVARKTPAEALPISDRFKHEVNILSELKHENIIKLLGHAELPNGTIEIHLPLRPGNLRSIITSPNWRQEDDDKLCKSTMSQMLCALDYLAVYGLCHRDVKPENILCLPLPAGGHRFELADFELAVHISKAEGHCGTKTYQAPESHPSGKFPQSPKMDVWSLFATIADIHHRFDEFPPPSNASYSNVRRSIVAIAQVWPTFADMVQENPDLRVSAAELLLTNFDGEGLTT</sequence>
<dbReference type="PROSITE" id="PS00108">
    <property type="entry name" value="PROTEIN_KINASE_ST"/>
    <property type="match status" value="1"/>
</dbReference>
<feature type="binding site" evidence="3">
    <location>
        <position position="233"/>
    </location>
    <ligand>
        <name>ATP</name>
        <dbReference type="ChEBI" id="CHEBI:30616"/>
    </ligand>
</feature>
<name>A0AAN6ZJZ1_9PEZI</name>
<evidence type="ECO:0000256" key="2">
    <source>
        <dbReference type="ARBA" id="ARBA00022840"/>
    </source>
</evidence>
<dbReference type="InterPro" id="IPR008271">
    <property type="entry name" value="Ser/Thr_kinase_AS"/>
</dbReference>
<keyword evidence="6" id="KW-0808">Transferase</keyword>
<dbReference type="CDD" id="cd00180">
    <property type="entry name" value="PKc"/>
    <property type="match status" value="1"/>
</dbReference>
<dbReference type="Proteomes" id="UP001302676">
    <property type="component" value="Unassembled WGS sequence"/>
</dbReference>
<dbReference type="InterPro" id="IPR000719">
    <property type="entry name" value="Prot_kinase_dom"/>
</dbReference>
<dbReference type="Gene3D" id="1.10.510.10">
    <property type="entry name" value="Transferase(Phosphotransferase) domain 1"/>
    <property type="match status" value="1"/>
</dbReference>
<feature type="domain" description="Protein kinase" evidence="5">
    <location>
        <begin position="199"/>
        <end position="451"/>
    </location>
</feature>